<dbReference type="Pfam" id="PF13503">
    <property type="entry name" value="DUF4123"/>
    <property type="match status" value="1"/>
</dbReference>
<reference evidence="3" key="1">
    <citation type="journal article" date="2013" name="Stand. Genomic Sci.">
        <title>Genome sequence of the Litoreibacter arenae type strain (DSM 19593(T)), a member of the Roseobacter clade isolated from sea sand.</title>
        <authorList>
            <person name="Riedel T."/>
            <person name="Fiebig A."/>
            <person name="Petersen J."/>
            <person name="Gronow S."/>
            <person name="Kyrpides N.C."/>
            <person name="Goker M."/>
            <person name="Klenk H.P."/>
        </authorList>
    </citation>
    <scope>NUCLEOTIDE SEQUENCE [LARGE SCALE GENOMIC DNA]</scope>
    <source>
        <strain evidence="3">DSM 19593</strain>
    </source>
</reference>
<sequence length="492" mass="56172">MASDNPIDDYWVQGATEPVAQVEQAQPPIMLEGVEPLDAQFGVDEPKTVPDALLHALFGKSDFIDNEFGETESNLTNMHDEESYVYAILDAAQISGLPELLETSGLEYRCLFKGEAYEELRDVAPWIVQLKEGSNFVRNLFTRSKAPWHLWDAGAGVFVQSRSDLNDVWAHFRKFTKVQDEEGRWYYQRYWEPTSWYPSLIGRLSDVQSSILSGVARLIIHLNTPLFGSRWVVLEGTEHVQPKALAKTLRMRDLHDAAWSANTSDCLRALSSFAEMRIKGLGLVRTLWFVEHAVSSGDKFDLEYRDQIAYLMFLMNFLGSYFWTDPRYKSFHDILTNQDLASHNKIDALHELFSRFSNSFIGDDYGLYWDTLEATQAQLPTVYGHDGLDEVLLETQIGCHAKQEHLVGFPRHEFLLGSRQAARIMEMDSPKGYQASVVLSYWFGTSYYADPLFPWIRAKILEKSDADAKADNVLAYAVKRLKKTKGMRSNVL</sequence>
<dbReference type="InterPro" id="IPR025391">
    <property type="entry name" value="DUF4123"/>
</dbReference>
<protein>
    <recommendedName>
        <fullName evidence="1">DUF4123 domain-containing protein</fullName>
    </recommendedName>
</protein>
<proteinExistence type="predicted"/>
<dbReference type="OrthoDB" id="6431152at2"/>
<dbReference type="STRING" id="1123360.thalar_00010"/>
<feature type="domain" description="DUF4123" evidence="1">
    <location>
        <begin position="85"/>
        <end position="194"/>
    </location>
</feature>
<evidence type="ECO:0000259" key="1">
    <source>
        <dbReference type="Pfam" id="PF13503"/>
    </source>
</evidence>
<dbReference type="EMBL" id="AONI01000004">
    <property type="protein sequence ID" value="EPX81843.1"/>
    <property type="molecule type" value="Genomic_DNA"/>
</dbReference>
<organism evidence="2 3">
    <name type="scientific">Litoreibacter arenae DSM 19593</name>
    <dbReference type="NCBI Taxonomy" id="1123360"/>
    <lineage>
        <taxon>Bacteria</taxon>
        <taxon>Pseudomonadati</taxon>
        <taxon>Pseudomonadota</taxon>
        <taxon>Alphaproteobacteria</taxon>
        <taxon>Rhodobacterales</taxon>
        <taxon>Roseobacteraceae</taxon>
        <taxon>Litoreibacter</taxon>
    </lineage>
</organism>
<dbReference type="HOGENOM" id="CLU_554118_0_0_5"/>
<dbReference type="RefSeq" id="WP_021100954.1">
    <property type="nucleotide sequence ID" value="NZ_KE557309.1"/>
</dbReference>
<dbReference type="AlphaFoldDB" id="S9QQC7"/>
<dbReference type="Proteomes" id="UP000015351">
    <property type="component" value="Unassembled WGS sequence"/>
</dbReference>
<name>S9QQC7_9RHOB</name>
<evidence type="ECO:0000313" key="3">
    <source>
        <dbReference type="Proteomes" id="UP000015351"/>
    </source>
</evidence>
<evidence type="ECO:0000313" key="2">
    <source>
        <dbReference type="EMBL" id="EPX81843.1"/>
    </source>
</evidence>
<accession>S9QQC7</accession>
<gene>
    <name evidence="2" type="ORF">thalar_00010</name>
</gene>
<keyword evidence="3" id="KW-1185">Reference proteome</keyword>
<comment type="caution">
    <text evidence="2">The sequence shown here is derived from an EMBL/GenBank/DDBJ whole genome shotgun (WGS) entry which is preliminary data.</text>
</comment>